<accession>A0A5C3MR42</accession>
<sequence length="231" mass="25597">MVQARTFCCCLPVRFGVICMSMFWVLAGGAVGAVGIHQLIQLKQHHLDTQDMVSLAIPTVLYTALAVASIFGFFGAIVRNRSWVSAYGTLLYAHLGFSIVSGAFALYNLFHSTGLNDVRSCISDVDNKDEGSDRKVTEEVCQKTFDVIRVVLVIVLVILWLIELYGCIIVSNYVGQLDDEETSDWVHKTTTEAASQATARAVTTYNVEPYMFTRPHNASNSEEGDNWNQRS</sequence>
<dbReference type="Proteomes" id="UP000305948">
    <property type="component" value="Unassembled WGS sequence"/>
</dbReference>
<keyword evidence="1" id="KW-1133">Transmembrane helix</keyword>
<dbReference type="STRING" id="5364.A0A5C3MR42"/>
<feature type="transmembrane region" description="Helical" evidence="1">
    <location>
        <begin position="90"/>
        <end position="110"/>
    </location>
</feature>
<protein>
    <recommendedName>
        <fullName evidence="4">Tetraspannin-domain-containing protein</fullName>
    </recommendedName>
</protein>
<feature type="transmembrane region" description="Helical" evidence="1">
    <location>
        <begin position="60"/>
        <end position="78"/>
    </location>
</feature>
<evidence type="ECO:0000313" key="3">
    <source>
        <dbReference type="Proteomes" id="UP000305948"/>
    </source>
</evidence>
<dbReference type="AlphaFoldDB" id="A0A5C3MR42"/>
<evidence type="ECO:0000313" key="2">
    <source>
        <dbReference type="EMBL" id="TFK47325.1"/>
    </source>
</evidence>
<evidence type="ECO:0008006" key="4">
    <source>
        <dbReference type="Google" id="ProtNLM"/>
    </source>
</evidence>
<feature type="transmembrane region" description="Helical" evidence="1">
    <location>
        <begin position="147"/>
        <end position="170"/>
    </location>
</feature>
<name>A0A5C3MR42_9AGAM</name>
<proteinExistence type="predicted"/>
<feature type="transmembrane region" description="Helical" evidence="1">
    <location>
        <begin position="12"/>
        <end position="40"/>
    </location>
</feature>
<evidence type="ECO:0000256" key="1">
    <source>
        <dbReference type="SAM" id="Phobius"/>
    </source>
</evidence>
<dbReference type="EMBL" id="ML213524">
    <property type="protein sequence ID" value="TFK47325.1"/>
    <property type="molecule type" value="Genomic_DNA"/>
</dbReference>
<organism evidence="2 3">
    <name type="scientific">Heliocybe sulcata</name>
    <dbReference type="NCBI Taxonomy" id="5364"/>
    <lineage>
        <taxon>Eukaryota</taxon>
        <taxon>Fungi</taxon>
        <taxon>Dikarya</taxon>
        <taxon>Basidiomycota</taxon>
        <taxon>Agaricomycotina</taxon>
        <taxon>Agaricomycetes</taxon>
        <taxon>Gloeophyllales</taxon>
        <taxon>Gloeophyllaceae</taxon>
        <taxon>Heliocybe</taxon>
    </lineage>
</organism>
<keyword evidence="1" id="KW-0812">Transmembrane</keyword>
<keyword evidence="3" id="KW-1185">Reference proteome</keyword>
<gene>
    <name evidence="2" type="ORF">OE88DRAFT_793048</name>
</gene>
<dbReference type="OrthoDB" id="3239304at2759"/>
<reference evidence="2 3" key="1">
    <citation type="journal article" date="2019" name="Nat. Ecol. Evol.">
        <title>Megaphylogeny resolves global patterns of mushroom evolution.</title>
        <authorList>
            <person name="Varga T."/>
            <person name="Krizsan K."/>
            <person name="Foldi C."/>
            <person name="Dima B."/>
            <person name="Sanchez-Garcia M."/>
            <person name="Sanchez-Ramirez S."/>
            <person name="Szollosi G.J."/>
            <person name="Szarkandi J.G."/>
            <person name="Papp V."/>
            <person name="Albert L."/>
            <person name="Andreopoulos W."/>
            <person name="Angelini C."/>
            <person name="Antonin V."/>
            <person name="Barry K.W."/>
            <person name="Bougher N.L."/>
            <person name="Buchanan P."/>
            <person name="Buyck B."/>
            <person name="Bense V."/>
            <person name="Catcheside P."/>
            <person name="Chovatia M."/>
            <person name="Cooper J."/>
            <person name="Damon W."/>
            <person name="Desjardin D."/>
            <person name="Finy P."/>
            <person name="Geml J."/>
            <person name="Haridas S."/>
            <person name="Hughes K."/>
            <person name="Justo A."/>
            <person name="Karasinski D."/>
            <person name="Kautmanova I."/>
            <person name="Kiss B."/>
            <person name="Kocsube S."/>
            <person name="Kotiranta H."/>
            <person name="LaButti K.M."/>
            <person name="Lechner B.E."/>
            <person name="Liimatainen K."/>
            <person name="Lipzen A."/>
            <person name="Lukacs Z."/>
            <person name="Mihaltcheva S."/>
            <person name="Morgado L.N."/>
            <person name="Niskanen T."/>
            <person name="Noordeloos M.E."/>
            <person name="Ohm R.A."/>
            <person name="Ortiz-Santana B."/>
            <person name="Ovrebo C."/>
            <person name="Racz N."/>
            <person name="Riley R."/>
            <person name="Savchenko A."/>
            <person name="Shiryaev A."/>
            <person name="Soop K."/>
            <person name="Spirin V."/>
            <person name="Szebenyi C."/>
            <person name="Tomsovsky M."/>
            <person name="Tulloss R.E."/>
            <person name="Uehling J."/>
            <person name="Grigoriev I.V."/>
            <person name="Vagvolgyi C."/>
            <person name="Papp T."/>
            <person name="Martin F.M."/>
            <person name="Miettinen O."/>
            <person name="Hibbett D.S."/>
            <person name="Nagy L.G."/>
        </authorList>
    </citation>
    <scope>NUCLEOTIDE SEQUENCE [LARGE SCALE GENOMIC DNA]</scope>
    <source>
        <strain evidence="2 3">OMC1185</strain>
    </source>
</reference>
<keyword evidence="1" id="KW-0472">Membrane</keyword>